<keyword evidence="7 13" id="KW-0479">Metal-binding</keyword>
<keyword evidence="4 13" id="KW-0158">Chromosome</keyword>
<dbReference type="GO" id="GO:0007004">
    <property type="term" value="P:telomere maintenance via telomerase"/>
    <property type="evidence" value="ECO:0007669"/>
    <property type="project" value="TreeGrafter"/>
</dbReference>
<feature type="region of interest" description="Disordered" evidence="14">
    <location>
        <begin position="256"/>
        <end position="307"/>
    </location>
</feature>
<dbReference type="GO" id="GO:0000781">
    <property type="term" value="C:chromosome, telomeric region"/>
    <property type="evidence" value="ECO:0007669"/>
    <property type="project" value="UniProtKB-SubCell"/>
</dbReference>
<dbReference type="AlphaFoldDB" id="A0A484LHU9"/>
<dbReference type="Gene3D" id="1.10.357.90">
    <property type="match status" value="1"/>
</dbReference>
<evidence type="ECO:0000256" key="4">
    <source>
        <dbReference type="ARBA" id="ARBA00022454"/>
    </source>
</evidence>
<evidence type="ECO:0000256" key="2">
    <source>
        <dbReference type="ARBA" id="ARBA00012493"/>
    </source>
</evidence>
<dbReference type="PROSITE" id="PS50878">
    <property type="entry name" value="RT_POL"/>
    <property type="match status" value="1"/>
</dbReference>
<protein>
    <recommendedName>
        <fullName evidence="3 13">Telomerase reverse transcriptase</fullName>
        <ecNumber evidence="2 13">2.7.7.49</ecNumber>
    </recommendedName>
    <alternativeName>
        <fullName evidence="13">Telomerase catalytic subunit</fullName>
    </alternativeName>
</protein>
<dbReference type="InterPro" id="IPR000477">
    <property type="entry name" value="RT_dom"/>
</dbReference>
<dbReference type="Gene3D" id="1.10.132.70">
    <property type="match status" value="1"/>
</dbReference>
<accession>A0A484LHU9</accession>
<comment type="subcellular location">
    <subcellularLocation>
        <location evidence="13">Nucleus</location>
    </subcellularLocation>
    <subcellularLocation>
        <location evidence="13">Chromosome</location>
        <location evidence="13">Telomere</location>
    </subcellularLocation>
</comment>
<dbReference type="InterPro" id="IPR003545">
    <property type="entry name" value="Telomerase_RT"/>
</dbReference>
<evidence type="ECO:0000256" key="6">
    <source>
        <dbReference type="ARBA" id="ARBA00022695"/>
    </source>
</evidence>
<evidence type="ECO:0000256" key="1">
    <source>
        <dbReference type="ARBA" id="ARBA00008001"/>
    </source>
</evidence>
<evidence type="ECO:0000256" key="7">
    <source>
        <dbReference type="ARBA" id="ARBA00022723"/>
    </source>
</evidence>
<sequence length="1185" mass="136206">MAKKKKRRVPEVLWRLFHNRARTLCDTIISLIPPPPSPEADCLCNGRGCLGCGGANAMASLLRPTDPPDYRKLLSHCFVVLGENAPSLSVLDPHNRWSQVEIVRRTIEALMSEQPTSSNIICYDYDKASCSSSLSVIELLTSSAWRLLLRRVGDALMIYMLRNASIFMPFPQKALHQVAGFPISDLCFASSKHTSCSRKRKITDEMWSTSLKQLCTRPSCTKEESSNGTSACGGDNCMSKRAHSLAVGQGSSNHFLSLNRKRKRPSSWQRHRKHQPLANQEATQSSNPHRNLTEKGESPSGLPHERSVRTMGWCSCCLVFSTQLKLREEIIIKKSTMFYKLESCSTVFPGKHILNSLKPNSSGASDLFKEIFGSCGSKINGHISPCVHSSECCFVRSTCLYHSLIRLLKVLIRKAQHCQHLRLLEKHCPIPSMDEVAKREWCDDYQSKDNPHANSCTAYFLGDELTEDVFSSKSHESFNTKHSLLRPSACYSLKKQVVSFVWAVSRNIVPPDLLGTPSNWRHLTKNISRLIQMRRFEKFSLSQCMHKLKISRFPLLSSMYEEKGEIDALDVVRHKVLECWVIWFFSCFVVPLVQANFYVTETEHENQEVFYYRKSIWKQVKVETMTCLNGQRFLELNAASAREILRKRSFGFSRARFRPKKNGLRILENLKAPSRMPVKFSSQSNGQRNVSLMRNVKYDHFRSVNCALRDLHAVLKGIQTKEPEKLGSSVFNYNDVYNKLVSFVTNLKNDFAAMPGVFMIVSDVAKAFDSINQDKLLAVMEDIVSDEEYVLEKSLQVVCTKKSLWVNQHLTLALENVTLSHAVRPLHHVLVKQEKGRKVKRGELTFYLNEHIKRNLLIMDSKFYLQCLGIPQGSILSSLLCSFYYGHLEKKLIFPFLEKSCKPTNGCEDEVIHDEPKYLLLRFIDDFLFISTSKLQASRCLSRLHRGFREFNCYMNEEKFGMNFDINHLLDLRSNRLYVGDDGISFLRWSGLFLNSQTLEIQADYTRYLNTHLSSTLTVSWEGKRIRELKSKLCCYLRPKCHPIFYDLNINSAAVVRLNIYQAFLLCAMKFHCYISDLARIVRLNTKSYYDVLETSLRYMKKLIKGSRRICSDFLPIIEVDKGEIEWLGLTAYIRVLTRKQSRYRELLPLLRSKLMALRTPECMSPALKYATDDLHSSVLWKIRY</sequence>
<dbReference type="GO" id="GO:0046872">
    <property type="term" value="F:metal ion binding"/>
    <property type="evidence" value="ECO:0007669"/>
    <property type="project" value="UniProtKB-KW"/>
</dbReference>
<dbReference type="GO" id="GO:0070034">
    <property type="term" value="F:telomerase RNA binding"/>
    <property type="evidence" value="ECO:0007669"/>
    <property type="project" value="TreeGrafter"/>
</dbReference>
<dbReference type="EC" id="2.7.7.49" evidence="2 13"/>
<feature type="compositionally biased region" description="Polar residues" evidence="14">
    <location>
        <begin position="277"/>
        <end position="290"/>
    </location>
</feature>
<evidence type="ECO:0000256" key="8">
    <source>
        <dbReference type="ARBA" id="ARBA00022842"/>
    </source>
</evidence>
<feature type="compositionally biased region" description="Basic and acidic residues" evidence="14">
    <location>
        <begin position="291"/>
        <end position="307"/>
    </location>
</feature>
<evidence type="ECO:0000256" key="9">
    <source>
        <dbReference type="ARBA" id="ARBA00022895"/>
    </source>
</evidence>
<keyword evidence="8 13" id="KW-0460">Magnesium</keyword>
<feature type="compositionally biased region" description="Basic residues" evidence="14">
    <location>
        <begin position="259"/>
        <end position="275"/>
    </location>
</feature>
<evidence type="ECO:0000256" key="5">
    <source>
        <dbReference type="ARBA" id="ARBA00022679"/>
    </source>
</evidence>
<evidence type="ECO:0000256" key="13">
    <source>
        <dbReference type="RuleBase" id="RU365061"/>
    </source>
</evidence>
<comment type="catalytic activity">
    <reaction evidence="12 13">
        <text>DNA(n) + a 2'-deoxyribonucleoside 5'-triphosphate = DNA(n+1) + diphosphate</text>
        <dbReference type="Rhea" id="RHEA:22508"/>
        <dbReference type="Rhea" id="RHEA-COMP:17339"/>
        <dbReference type="Rhea" id="RHEA-COMP:17340"/>
        <dbReference type="ChEBI" id="CHEBI:33019"/>
        <dbReference type="ChEBI" id="CHEBI:61560"/>
        <dbReference type="ChEBI" id="CHEBI:173112"/>
        <dbReference type="EC" id="2.7.7.49"/>
    </reaction>
</comment>
<dbReference type="SUPFAM" id="SSF56672">
    <property type="entry name" value="DNA/RNA polymerases"/>
    <property type="match status" value="1"/>
</dbReference>
<keyword evidence="17" id="KW-1185">Reference proteome</keyword>
<evidence type="ECO:0000256" key="12">
    <source>
        <dbReference type="ARBA" id="ARBA00048173"/>
    </source>
</evidence>
<dbReference type="InterPro" id="IPR049139">
    <property type="entry name" value="TERT_C"/>
</dbReference>
<dbReference type="GO" id="GO:0003720">
    <property type="term" value="F:telomerase activity"/>
    <property type="evidence" value="ECO:0007669"/>
    <property type="project" value="InterPro"/>
</dbReference>
<dbReference type="Pfam" id="PF21399">
    <property type="entry name" value="TERT_C"/>
    <property type="match status" value="1"/>
</dbReference>
<keyword evidence="9 13" id="KW-0779">Telomere</keyword>
<dbReference type="InterPro" id="IPR021891">
    <property type="entry name" value="Telomerase_RBD"/>
</dbReference>
<evidence type="ECO:0000256" key="14">
    <source>
        <dbReference type="SAM" id="MobiDB-lite"/>
    </source>
</evidence>
<dbReference type="EMBL" id="OOIL02001452">
    <property type="protein sequence ID" value="VFQ75920.1"/>
    <property type="molecule type" value="Genomic_DNA"/>
</dbReference>
<dbReference type="Proteomes" id="UP000595140">
    <property type="component" value="Unassembled WGS sequence"/>
</dbReference>
<keyword evidence="11 13" id="KW-0539">Nucleus</keyword>
<keyword evidence="6 13" id="KW-0548">Nucleotidyltransferase</keyword>
<dbReference type="PRINTS" id="PR01365">
    <property type="entry name" value="TELOMERASERT"/>
</dbReference>
<keyword evidence="5 13" id="KW-0808">Transferase</keyword>
<reference evidence="16 17" key="1">
    <citation type="submission" date="2018-04" db="EMBL/GenBank/DDBJ databases">
        <authorList>
            <person name="Vogel A."/>
        </authorList>
    </citation>
    <scope>NUCLEOTIDE SEQUENCE [LARGE SCALE GENOMIC DNA]</scope>
</reference>
<evidence type="ECO:0000256" key="3">
    <source>
        <dbReference type="ARBA" id="ARBA00016182"/>
    </source>
</evidence>
<dbReference type="SMART" id="SM00975">
    <property type="entry name" value="Telomerase_RBD"/>
    <property type="match status" value="1"/>
</dbReference>
<evidence type="ECO:0000313" key="16">
    <source>
        <dbReference type="EMBL" id="VFQ75920.1"/>
    </source>
</evidence>
<evidence type="ECO:0000313" key="17">
    <source>
        <dbReference type="Proteomes" id="UP000595140"/>
    </source>
</evidence>
<keyword evidence="10 13" id="KW-0695">RNA-directed DNA polymerase</keyword>
<dbReference type="Pfam" id="PF12009">
    <property type="entry name" value="Telomerase_RBD"/>
    <property type="match status" value="1"/>
</dbReference>
<dbReference type="Pfam" id="PF00078">
    <property type="entry name" value="RVT_1"/>
    <property type="match status" value="1"/>
</dbReference>
<dbReference type="GO" id="GO:0000333">
    <property type="term" value="C:telomerase catalytic core complex"/>
    <property type="evidence" value="ECO:0007669"/>
    <property type="project" value="TreeGrafter"/>
</dbReference>
<gene>
    <name evidence="16" type="ORF">CCAM_LOCUS17696</name>
</gene>
<comment type="similarity">
    <text evidence="1 13">Belongs to the reverse transcriptase family. Telomerase subfamily.</text>
</comment>
<comment type="function">
    <text evidence="13">Telomerase is a ribonucleoprotein enzyme essential for the replication of chromosome termini in most eukaryotes. It elongates telomeres. It is a reverse transcriptase that adds simple sequence repeats to chromosome ends by copying a template sequence within the RNA component of the enzyme.</text>
</comment>
<dbReference type="PANTHER" id="PTHR12066:SF0">
    <property type="entry name" value="TELOMERASE REVERSE TRANSCRIPTASE"/>
    <property type="match status" value="1"/>
</dbReference>
<dbReference type="PANTHER" id="PTHR12066">
    <property type="entry name" value="TELOMERASE REVERSE TRANSCRIPTASE"/>
    <property type="match status" value="1"/>
</dbReference>
<feature type="domain" description="Reverse transcriptase" evidence="15">
    <location>
        <begin position="639"/>
        <end position="994"/>
    </location>
</feature>
<evidence type="ECO:0000259" key="15">
    <source>
        <dbReference type="PROSITE" id="PS50878"/>
    </source>
</evidence>
<evidence type="ECO:0000256" key="11">
    <source>
        <dbReference type="ARBA" id="ARBA00023242"/>
    </source>
</evidence>
<dbReference type="OrthoDB" id="289721at2759"/>
<dbReference type="InterPro" id="IPR043502">
    <property type="entry name" value="DNA/RNA_pol_sf"/>
</dbReference>
<proteinExistence type="inferred from homology"/>
<organism evidence="16 17">
    <name type="scientific">Cuscuta campestris</name>
    <dbReference type="NCBI Taxonomy" id="132261"/>
    <lineage>
        <taxon>Eukaryota</taxon>
        <taxon>Viridiplantae</taxon>
        <taxon>Streptophyta</taxon>
        <taxon>Embryophyta</taxon>
        <taxon>Tracheophyta</taxon>
        <taxon>Spermatophyta</taxon>
        <taxon>Magnoliopsida</taxon>
        <taxon>eudicotyledons</taxon>
        <taxon>Gunneridae</taxon>
        <taxon>Pentapetalae</taxon>
        <taxon>asterids</taxon>
        <taxon>lamiids</taxon>
        <taxon>Solanales</taxon>
        <taxon>Convolvulaceae</taxon>
        <taxon>Cuscuteae</taxon>
        <taxon>Cuscuta</taxon>
        <taxon>Cuscuta subgen. Grammica</taxon>
        <taxon>Cuscuta sect. Cleistogrammica</taxon>
    </lineage>
</organism>
<name>A0A484LHU9_9ASTE</name>
<evidence type="ECO:0000256" key="10">
    <source>
        <dbReference type="ARBA" id="ARBA00022918"/>
    </source>
</evidence>
<dbReference type="CDD" id="cd01648">
    <property type="entry name" value="TERT"/>
    <property type="match status" value="1"/>
</dbReference>
<dbReference type="GO" id="GO:0042162">
    <property type="term" value="F:telomeric DNA binding"/>
    <property type="evidence" value="ECO:0007669"/>
    <property type="project" value="TreeGrafter"/>
</dbReference>